<dbReference type="EMBL" id="APAU02000054">
    <property type="protein sequence ID" value="EUB58884.1"/>
    <property type="molecule type" value="Genomic_DNA"/>
</dbReference>
<dbReference type="GeneID" id="36342023"/>
<dbReference type="Gene3D" id="3.90.228.10">
    <property type="match status" value="1"/>
</dbReference>
<evidence type="ECO:0000313" key="7">
    <source>
        <dbReference type="EMBL" id="EUB58884.1"/>
    </source>
</evidence>
<dbReference type="Proteomes" id="UP000019149">
    <property type="component" value="Unassembled WGS sequence"/>
</dbReference>
<gene>
    <name evidence="7" type="ORF">EGR_06308</name>
</gene>
<sequence>MSSLIGSTLHFDVRIPHNFGLKVLPLLDSLKVIKTKCRVEGESERIKALDNCMILWLRSRRANRAGTWYMFGKVSYFSYMACRSADYCCTSPSFSRGCLLLCKVALGKTHDCFVGSTSRCLRQIGGGKVKSVPY</sequence>
<dbReference type="InterPro" id="IPR012317">
    <property type="entry name" value="Poly(ADP-ribose)pol_cat_dom"/>
</dbReference>
<name>W6UZ52_ECHGR</name>
<dbReference type="RefSeq" id="XP_024350080.1">
    <property type="nucleotide sequence ID" value="XM_024495557.1"/>
</dbReference>
<dbReference type="GO" id="GO:0006302">
    <property type="term" value="P:double-strand break repair"/>
    <property type="evidence" value="ECO:0007669"/>
    <property type="project" value="TreeGrafter"/>
</dbReference>
<dbReference type="GO" id="GO:0005730">
    <property type="term" value="C:nucleolus"/>
    <property type="evidence" value="ECO:0007669"/>
    <property type="project" value="TreeGrafter"/>
</dbReference>
<dbReference type="CTD" id="36342023"/>
<evidence type="ECO:0000256" key="1">
    <source>
        <dbReference type="ARBA" id="ARBA00012020"/>
    </source>
</evidence>
<proteinExistence type="predicted"/>
<keyword evidence="2" id="KW-0328">Glycosyltransferase</keyword>
<dbReference type="Pfam" id="PF00644">
    <property type="entry name" value="PARP"/>
    <property type="match status" value="1"/>
</dbReference>
<accession>W6UZ52</accession>
<comment type="catalytic activity">
    <reaction evidence="5">
        <text>NAD(+) + (ADP-D-ribosyl)n-acceptor = nicotinamide + (ADP-D-ribosyl)n+1-acceptor + H(+).</text>
        <dbReference type="EC" id="2.4.2.30"/>
    </reaction>
</comment>
<evidence type="ECO:0000256" key="4">
    <source>
        <dbReference type="ARBA" id="ARBA00023027"/>
    </source>
</evidence>
<dbReference type="SUPFAM" id="SSF56399">
    <property type="entry name" value="ADP-ribosylation"/>
    <property type="match status" value="1"/>
</dbReference>
<dbReference type="InterPro" id="IPR050800">
    <property type="entry name" value="ARTD/PARP"/>
</dbReference>
<organism evidence="7 8">
    <name type="scientific">Echinococcus granulosus</name>
    <name type="common">Hydatid tapeworm</name>
    <dbReference type="NCBI Taxonomy" id="6210"/>
    <lineage>
        <taxon>Eukaryota</taxon>
        <taxon>Metazoa</taxon>
        <taxon>Spiralia</taxon>
        <taxon>Lophotrochozoa</taxon>
        <taxon>Platyhelminthes</taxon>
        <taxon>Cestoda</taxon>
        <taxon>Eucestoda</taxon>
        <taxon>Cyclophyllidea</taxon>
        <taxon>Taeniidae</taxon>
        <taxon>Echinococcus</taxon>
        <taxon>Echinococcus granulosus group</taxon>
    </lineage>
</organism>
<evidence type="ECO:0000313" key="8">
    <source>
        <dbReference type="Proteomes" id="UP000019149"/>
    </source>
</evidence>
<protein>
    <recommendedName>
        <fullName evidence="1">NAD(+) ADP-ribosyltransferase</fullName>
        <ecNumber evidence="1">2.4.2.30</ecNumber>
    </recommendedName>
</protein>
<evidence type="ECO:0000256" key="3">
    <source>
        <dbReference type="ARBA" id="ARBA00022679"/>
    </source>
</evidence>
<dbReference type="GO" id="GO:0003950">
    <property type="term" value="F:NAD+ poly-ADP-ribosyltransferase activity"/>
    <property type="evidence" value="ECO:0007669"/>
    <property type="project" value="UniProtKB-EC"/>
</dbReference>
<keyword evidence="4" id="KW-0520">NAD</keyword>
<dbReference type="STRING" id="6210.W6UZ52"/>
<comment type="caution">
    <text evidence="7">The sequence shown here is derived from an EMBL/GenBank/DDBJ whole genome shotgun (WGS) entry which is preliminary data.</text>
</comment>
<dbReference type="GO" id="GO:0070212">
    <property type="term" value="P:protein poly-ADP-ribosylation"/>
    <property type="evidence" value="ECO:0007669"/>
    <property type="project" value="TreeGrafter"/>
</dbReference>
<dbReference type="EC" id="2.4.2.30" evidence="1"/>
<evidence type="ECO:0000256" key="2">
    <source>
        <dbReference type="ARBA" id="ARBA00022676"/>
    </source>
</evidence>
<dbReference type="OrthoDB" id="6624565at2759"/>
<dbReference type="GO" id="GO:1990404">
    <property type="term" value="F:NAD+-protein mono-ADP-ribosyltransferase activity"/>
    <property type="evidence" value="ECO:0007669"/>
    <property type="project" value="TreeGrafter"/>
</dbReference>
<evidence type="ECO:0000259" key="6">
    <source>
        <dbReference type="Pfam" id="PF00644"/>
    </source>
</evidence>
<evidence type="ECO:0000256" key="5">
    <source>
        <dbReference type="ARBA" id="ARBA00033987"/>
    </source>
</evidence>
<dbReference type="PANTHER" id="PTHR10459:SF60">
    <property type="entry name" value="POLY [ADP-RIBOSE] POLYMERASE 2"/>
    <property type="match status" value="1"/>
</dbReference>
<dbReference type="AlphaFoldDB" id="W6UZ52"/>
<dbReference type="PANTHER" id="PTHR10459">
    <property type="entry name" value="DNA LIGASE"/>
    <property type="match status" value="1"/>
</dbReference>
<reference evidence="7 8" key="1">
    <citation type="journal article" date="2013" name="Nat. Genet.">
        <title>The genome of the hydatid tapeworm Echinococcus granulosus.</title>
        <authorList>
            <person name="Zheng H."/>
            <person name="Zhang W."/>
            <person name="Zhang L."/>
            <person name="Zhang Z."/>
            <person name="Li J."/>
            <person name="Lu G."/>
            <person name="Zhu Y."/>
            <person name="Wang Y."/>
            <person name="Huang Y."/>
            <person name="Liu J."/>
            <person name="Kang H."/>
            <person name="Chen J."/>
            <person name="Wang L."/>
            <person name="Chen A."/>
            <person name="Yu S."/>
            <person name="Gao Z."/>
            <person name="Jin L."/>
            <person name="Gu W."/>
            <person name="Wang Z."/>
            <person name="Zhao L."/>
            <person name="Shi B."/>
            <person name="Wen H."/>
            <person name="Lin R."/>
            <person name="Jones M.K."/>
            <person name="Brejova B."/>
            <person name="Vinar T."/>
            <person name="Zhao G."/>
            <person name="McManus D.P."/>
            <person name="Chen Z."/>
            <person name="Zhou Y."/>
            <person name="Wang S."/>
        </authorList>
    </citation>
    <scope>NUCLEOTIDE SEQUENCE [LARGE SCALE GENOMIC DNA]</scope>
</reference>
<keyword evidence="8" id="KW-1185">Reference proteome</keyword>
<keyword evidence="3" id="KW-0808">Transferase</keyword>
<dbReference type="KEGG" id="egl:EGR_06308"/>
<feature type="domain" description="PARP catalytic" evidence="6">
    <location>
        <begin position="67"/>
        <end position="111"/>
    </location>
</feature>